<organism evidence="2 3">
    <name type="scientific">Archangium gephyra</name>
    <dbReference type="NCBI Taxonomy" id="48"/>
    <lineage>
        <taxon>Bacteria</taxon>
        <taxon>Pseudomonadati</taxon>
        <taxon>Myxococcota</taxon>
        <taxon>Myxococcia</taxon>
        <taxon>Myxococcales</taxon>
        <taxon>Cystobacterineae</taxon>
        <taxon>Archangiaceae</taxon>
        <taxon>Archangium</taxon>
    </lineage>
</organism>
<sequence>MCPFVHAMLAMLVLSQWSPAVEVVADEDALTSAERVAIERSLSAEFTKALRARGVDTSPKATALKEKNGVVMTELRAVPRLTLRVTVTDKTYSCAATAVDQRVVWTKEVAGSFDEASLEATLSRCVERTVAAFSLR</sequence>
<dbReference type="AlphaFoldDB" id="A0A2W5SWI9"/>
<feature type="signal peptide" evidence="1">
    <location>
        <begin position="1"/>
        <end position="20"/>
    </location>
</feature>
<name>A0A2W5SWI9_9BACT</name>
<accession>A0A2W5SWI9</accession>
<evidence type="ECO:0000256" key="1">
    <source>
        <dbReference type="SAM" id="SignalP"/>
    </source>
</evidence>
<dbReference type="Proteomes" id="UP000249061">
    <property type="component" value="Unassembled WGS sequence"/>
</dbReference>
<dbReference type="EMBL" id="QFQP01000067">
    <property type="protein sequence ID" value="PZR03956.1"/>
    <property type="molecule type" value="Genomic_DNA"/>
</dbReference>
<protein>
    <recommendedName>
        <fullName evidence="4">Lipoprotein</fullName>
    </recommendedName>
</protein>
<comment type="caution">
    <text evidence="2">The sequence shown here is derived from an EMBL/GenBank/DDBJ whole genome shotgun (WGS) entry which is preliminary data.</text>
</comment>
<evidence type="ECO:0000313" key="2">
    <source>
        <dbReference type="EMBL" id="PZR03956.1"/>
    </source>
</evidence>
<reference evidence="2 3" key="1">
    <citation type="submission" date="2017-08" db="EMBL/GenBank/DDBJ databases">
        <title>Infants hospitalized years apart are colonized by the same room-sourced microbial strains.</title>
        <authorList>
            <person name="Brooks B."/>
            <person name="Olm M.R."/>
            <person name="Firek B.A."/>
            <person name="Baker R."/>
            <person name="Thomas B.C."/>
            <person name="Morowitz M.J."/>
            <person name="Banfield J.F."/>
        </authorList>
    </citation>
    <scope>NUCLEOTIDE SEQUENCE [LARGE SCALE GENOMIC DNA]</scope>
    <source>
        <strain evidence="2">S2_003_000_R2_14</strain>
    </source>
</reference>
<keyword evidence="1" id="KW-0732">Signal</keyword>
<evidence type="ECO:0008006" key="4">
    <source>
        <dbReference type="Google" id="ProtNLM"/>
    </source>
</evidence>
<evidence type="ECO:0000313" key="3">
    <source>
        <dbReference type="Proteomes" id="UP000249061"/>
    </source>
</evidence>
<proteinExistence type="predicted"/>
<gene>
    <name evidence="2" type="ORF">DI536_35080</name>
</gene>
<feature type="chain" id="PRO_5016158007" description="Lipoprotein" evidence="1">
    <location>
        <begin position="21"/>
        <end position="136"/>
    </location>
</feature>